<protein>
    <recommendedName>
        <fullName evidence="7">Glutamyl-Q tRNA(Asp) synthetase</fullName>
        <shortName evidence="7">Glu-Q-RSs</shortName>
        <ecNumber evidence="7">6.1.1.-</ecNumber>
    </recommendedName>
</protein>
<evidence type="ECO:0000256" key="2">
    <source>
        <dbReference type="ARBA" id="ARBA00022723"/>
    </source>
</evidence>
<evidence type="ECO:0000256" key="3">
    <source>
        <dbReference type="ARBA" id="ARBA00022741"/>
    </source>
</evidence>
<dbReference type="NCBIfam" id="NF004314">
    <property type="entry name" value="PRK05710.1-3"/>
    <property type="match status" value="1"/>
</dbReference>
<comment type="cofactor">
    <cofactor evidence="7">
        <name>Zn(2+)</name>
        <dbReference type="ChEBI" id="CHEBI:29105"/>
    </cofactor>
    <text evidence="7">Binds 1 zinc ion per subunit.</text>
</comment>
<keyword evidence="5 7" id="KW-0067">ATP-binding</keyword>
<evidence type="ECO:0000313" key="10">
    <source>
        <dbReference type="EMBL" id="CCG88198.1"/>
    </source>
</evidence>
<feature type="domain" description="Glutamyl/glutaminyl-tRNA synthetase class Ib catalytic" evidence="9">
    <location>
        <begin position="8"/>
        <end position="236"/>
    </location>
</feature>
<dbReference type="GO" id="GO:0005829">
    <property type="term" value="C:cytosol"/>
    <property type="evidence" value="ECO:0007669"/>
    <property type="project" value="TreeGrafter"/>
</dbReference>
<dbReference type="InterPro" id="IPR014729">
    <property type="entry name" value="Rossmann-like_a/b/a_fold"/>
</dbReference>
<keyword evidence="6 7" id="KW-0030">Aminoacyl-tRNA synthetase</keyword>
<organism evidence="10 11">
    <name type="scientific">Erwinia piriflorinigrans CFBP 5888</name>
    <dbReference type="NCBI Taxonomy" id="1161919"/>
    <lineage>
        <taxon>Bacteria</taxon>
        <taxon>Pseudomonadati</taxon>
        <taxon>Pseudomonadota</taxon>
        <taxon>Gammaproteobacteria</taxon>
        <taxon>Enterobacterales</taxon>
        <taxon>Erwiniaceae</taxon>
        <taxon>Erwinia</taxon>
    </lineage>
</organism>
<dbReference type="GO" id="GO:0006424">
    <property type="term" value="P:glutamyl-tRNA aminoacylation"/>
    <property type="evidence" value="ECO:0007669"/>
    <property type="project" value="InterPro"/>
</dbReference>
<evidence type="ECO:0000259" key="9">
    <source>
        <dbReference type="Pfam" id="PF00749"/>
    </source>
</evidence>
<dbReference type="NCBIfam" id="TIGR03838">
    <property type="entry name" value="queuosine_YadB"/>
    <property type="match status" value="1"/>
</dbReference>
<gene>
    <name evidence="10" type="primary">yadB</name>
    <name evidence="7" type="synonym">gluQ</name>
    <name evidence="10" type="ORF">EPIR_2835</name>
</gene>
<dbReference type="Pfam" id="PF00749">
    <property type="entry name" value="tRNA-synt_1c"/>
    <property type="match status" value="1"/>
</dbReference>
<feature type="binding site" evidence="7">
    <location>
        <position position="171"/>
    </location>
    <ligand>
        <name>L-glutamate</name>
        <dbReference type="ChEBI" id="CHEBI:29985"/>
    </ligand>
</feature>
<feature type="binding site" evidence="7">
    <location>
        <position position="230"/>
    </location>
    <ligand>
        <name>ATP</name>
        <dbReference type="ChEBI" id="CHEBI:30616"/>
    </ligand>
</feature>
<dbReference type="GO" id="GO:0005524">
    <property type="term" value="F:ATP binding"/>
    <property type="evidence" value="ECO:0007669"/>
    <property type="project" value="UniProtKB-KW"/>
</dbReference>
<proteinExistence type="inferred from homology"/>
<keyword evidence="2 7" id="KW-0479">Metal-binding</keyword>
<evidence type="ECO:0000256" key="5">
    <source>
        <dbReference type="ARBA" id="ARBA00022840"/>
    </source>
</evidence>
<dbReference type="GO" id="GO:0006400">
    <property type="term" value="P:tRNA modification"/>
    <property type="evidence" value="ECO:0007669"/>
    <property type="project" value="InterPro"/>
</dbReference>
<comment type="similarity">
    <text evidence="7">Belongs to the class-I aminoacyl-tRNA synthetase family. GluQ subfamily.</text>
</comment>
<evidence type="ECO:0000256" key="8">
    <source>
        <dbReference type="RuleBase" id="RU363037"/>
    </source>
</evidence>
<reference evidence="10 11" key="1">
    <citation type="journal article" date="2013" name="Syst. Appl. Microbiol.">
        <title>Phylogenetic position and virulence apparatus of the pear flower necrosis pathogen Erwinia piriflorinigrans CFBP 5888T as assessed by comparative genomics.</title>
        <authorList>
            <person name="Smits T.H."/>
            <person name="Rezzonico F."/>
            <person name="Lopez M.M."/>
            <person name="Blom J."/>
            <person name="Goesmann A."/>
            <person name="Frey J.E."/>
            <person name="Duffy B."/>
        </authorList>
    </citation>
    <scope>NUCLEOTIDE SEQUENCE [LARGE SCALE GENOMIC DNA]</scope>
    <source>
        <strain evidence="11">CFBP5888</strain>
    </source>
</reference>
<comment type="function">
    <text evidence="7">Catalyzes the tRNA-independent activation of glutamate in presence of ATP and the subsequent transfer of glutamate onto a tRNA(Asp). Glutamate is transferred on the 2-amino-5-(4,5-dihydroxy-2-cyclopenten-1-yl) moiety of the queuosine in the wobble position of the QUC anticodon.</text>
</comment>
<sequence>MSSSYIGRFAPSPSGDLHFGSLIAALGSYLQARAQDGIWRVRIEDIDPPREVPGAATRILQQLENYGLEWDGEVLWQSQRYEAYRAALDQLQQLGMSYYCTCSRSRIQQCGGLYDGHCRERHRGPDQAAMRLKVDNPVLAFHDQLRGCIQADPKLAREDFIIHRRDGLFAYNLAVVVDDHFQGITEVVRGADLIEPTVRQIALYQQFGWLTPRHLHLPLAINHDGNKLSKQNHAPSLPTGDVRPVLVQALHFLGQAITDEWRDMTPATLLQQAIIGWQQAKIPRNNAMLTDTTTSAFSNGSL</sequence>
<feature type="binding site" evidence="7">
    <location>
        <position position="100"/>
    </location>
    <ligand>
        <name>Zn(2+)</name>
        <dbReference type="ChEBI" id="CHEBI:29105"/>
    </ligand>
</feature>
<feature type="binding site" evidence="7">
    <location>
        <position position="118"/>
    </location>
    <ligand>
        <name>Zn(2+)</name>
        <dbReference type="ChEBI" id="CHEBI:29105"/>
    </ligand>
</feature>
<feature type="binding site" evidence="7">
    <location>
        <position position="189"/>
    </location>
    <ligand>
        <name>L-glutamate</name>
        <dbReference type="ChEBI" id="CHEBI:29985"/>
    </ligand>
</feature>
<dbReference type="Proteomes" id="UP000018217">
    <property type="component" value="Unassembled WGS sequence"/>
</dbReference>
<evidence type="ECO:0000256" key="1">
    <source>
        <dbReference type="ARBA" id="ARBA00022598"/>
    </source>
</evidence>
<evidence type="ECO:0000256" key="4">
    <source>
        <dbReference type="ARBA" id="ARBA00022833"/>
    </source>
</evidence>
<feature type="short sequence motif" description="'KMSKS' region" evidence="7">
    <location>
        <begin position="227"/>
        <end position="231"/>
    </location>
</feature>
<feature type="binding site" evidence="7">
    <location>
        <position position="102"/>
    </location>
    <ligand>
        <name>Zn(2+)</name>
        <dbReference type="ChEBI" id="CHEBI:29105"/>
    </ligand>
</feature>
<feature type="binding site" evidence="7">
    <location>
        <begin position="8"/>
        <end position="12"/>
    </location>
    <ligand>
        <name>L-glutamate</name>
        <dbReference type="ChEBI" id="CHEBI:29985"/>
    </ligand>
</feature>
<dbReference type="InterPro" id="IPR000924">
    <property type="entry name" value="Glu/Gln-tRNA-synth"/>
</dbReference>
<dbReference type="GO" id="GO:0004818">
    <property type="term" value="F:glutamate-tRNA ligase activity"/>
    <property type="evidence" value="ECO:0007669"/>
    <property type="project" value="TreeGrafter"/>
</dbReference>
<feature type="short sequence motif" description="'HIGH' region" evidence="7">
    <location>
        <begin position="11"/>
        <end position="21"/>
    </location>
</feature>
<evidence type="ECO:0000256" key="7">
    <source>
        <dbReference type="HAMAP-Rule" id="MF_01428"/>
    </source>
</evidence>
<keyword evidence="1 7" id="KW-0436">Ligase</keyword>
<keyword evidence="8" id="KW-0648">Protein biosynthesis</keyword>
<dbReference type="InterPro" id="IPR049940">
    <property type="entry name" value="GluQ/Sye"/>
</dbReference>
<dbReference type="OrthoDB" id="9807503at2"/>
<dbReference type="GO" id="GO:0008270">
    <property type="term" value="F:zinc ion binding"/>
    <property type="evidence" value="ECO:0007669"/>
    <property type="project" value="UniProtKB-UniRule"/>
</dbReference>
<dbReference type="FunFam" id="3.40.50.620:FF:000093">
    <property type="entry name" value="Glutamyl-Q tRNA(Asp) synthetase"/>
    <property type="match status" value="1"/>
</dbReference>
<feature type="binding site" evidence="7">
    <location>
        <position position="114"/>
    </location>
    <ligand>
        <name>Zn(2+)</name>
        <dbReference type="ChEBI" id="CHEBI:29105"/>
    </ligand>
</feature>
<keyword evidence="4 7" id="KW-0862">Zinc</keyword>
<keyword evidence="11" id="KW-1185">Reference proteome</keyword>
<dbReference type="SUPFAM" id="SSF52374">
    <property type="entry name" value="Nucleotidylyl transferase"/>
    <property type="match status" value="1"/>
</dbReference>
<dbReference type="PANTHER" id="PTHR43311:SF1">
    <property type="entry name" value="GLUTAMYL-Q TRNA(ASP) SYNTHETASE"/>
    <property type="match status" value="1"/>
</dbReference>
<dbReference type="AlphaFoldDB" id="V5ZA10"/>
<evidence type="ECO:0000313" key="11">
    <source>
        <dbReference type="Proteomes" id="UP000018217"/>
    </source>
</evidence>
<dbReference type="HAMAP" id="MF_01428">
    <property type="entry name" value="Glu_Q_tRNA_synth"/>
    <property type="match status" value="1"/>
</dbReference>
<dbReference type="Gene3D" id="3.40.50.620">
    <property type="entry name" value="HUPs"/>
    <property type="match status" value="1"/>
</dbReference>
<dbReference type="NCBIfam" id="NF004312">
    <property type="entry name" value="PRK05710.1-1"/>
    <property type="match status" value="1"/>
</dbReference>
<dbReference type="EMBL" id="CAHS01000017">
    <property type="protein sequence ID" value="CCG88198.1"/>
    <property type="molecule type" value="Genomic_DNA"/>
</dbReference>
<feature type="binding site" evidence="7">
    <location>
        <position position="44"/>
    </location>
    <ligand>
        <name>L-glutamate</name>
        <dbReference type="ChEBI" id="CHEBI:29985"/>
    </ligand>
</feature>
<dbReference type="InterPro" id="IPR020058">
    <property type="entry name" value="Glu/Gln-tRNA-synth_Ib_cat-dom"/>
</dbReference>
<comment type="caution">
    <text evidence="10">The sequence shown here is derived from an EMBL/GenBank/DDBJ whole genome shotgun (WGS) entry which is preliminary data.</text>
</comment>
<keyword evidence="3 7" id="KW-0547">Nucleotide-binding</keyword>
<evidence type="ECO:0000256" key="6">
    <source>
        <dbReference type="ARBA" id="ARBA00023146"/>
    </source>
</evidence>
<accession>V5ZA10</accession>
<dbReference type="InterPro" id="IPR022380">
    <property type="entry name" value="Glu-Q_tRNA(Asp)_Synthase"/>
</dbReference>
<dbReference type="RefSeq" id="WP_023655970.1">
    <property type="nucleotide sequence ID" value="NZ_CAHS01000017.1"/>
</dbReference>
<dbReference type="EC" id="6.1.1.-" evidence="7"/>
<dbReference type="PRINTS" id="PR00987">
    <property type="entry name" value="TRNASYNTHGLU"/>
</dbReference>
<dbReference type="PANTHER" id="PTHR43311">
    <property type="entry name" value="GLUTAMATE--TRNA LIGASE"/>
    <property type="match status" value="1"/>
</dbReference>
<name>V5ZA10_9GAMM</name>
<dbReference type="STRING" id="1161919.EPIR_2835"/>